<dbReference type="Gene3D" id="3.90.550.10">
    <property type="entry name" value="Spore Coat Polysaccharide Biosynthesis Protein SpsA, Chain A"/>
    <property type="match status" value="1"/>
</dbReference>
<dbReference type="AlphaFoldDB" id="E3M7D2"/>
<dbReference type="InterPro" id="IPR029044">
    <property type="entry name" value="Nucleotide-diphossugar_trans"/>
</dbReference>
<gene>
    <name evidence="1" type="ORF">CRE_12511</name>
</gene>
<evidence type="ECO:0000313" key="1">
    <source>
        <dbReference type="EMBL" id="EFO93741.1"/>
    </source>
</evidence>
<dbReference type="OrthoDB" id="407658at2759"/>
<dbReference type="PANTHER" id="PTHR31562:SF13">
    <property type="entry name" value="NUCLEOTID_TRANS DOMAIN-CONTAINING PROTEIN-RELATED"/>
    <property type="match status" value="1"/>
</dbReference>
<dbReference type="CTD" id="9828628"/>
<dbReference type="GeneID" id="9828628"/>
<protein>
    <submittedName>
        <fullName evidence="1">Uncharacterized protein</fullName>
    </submittedName>
</protein>
<accession>E3M7D2</accession>
<dbReference type="STRING" id="31234.E3M7D2"/>
<evidence type="ECO:0000313" key="2">
    <source>
        <dbReference type="Proteomes" id="UP000008281"/>
    </source>
</evidence>
<dbReference type="HOGENOM" id="CLU_045307_0_0_1"/>
<reference evidence="1" key="1">
    <citation type="submission" date="2007-07" db="EMBL/GenBank/DDBJ databases">
        <title>PCAP assembly of the Caenorhabditis remanei genome.</title>
        <authorList>
            <consortium name="The Caenorhabditis remanei Sequencing Consortium"/>
            <person name="Wilson R.K."/>
        </authorList>
    </citation>
    <scope>NUCLEOTIDE SEQUENCE [LARGE SCALE GENOMIC DNA]</scope>
    <source>
        <strain evidence="1">PB4641</strain>
    </source>
</reference>
<dbReference type="InterPro" id="IPR004988">
    <property type="entry name" value="DUF273"/>
</dbReference>
<dbReference type="Proteomes" id="UP000008281">
    <property type="component" value="Unassembled WGS sequence"/>
</dbReference>
<dbReference type="RefSeq" id="XP_003107842.2">
    <property type="nucleotide sequence ID" value="XM_003107794.2"/>
</dbReference>
<name>E3M7D2_CAERE</name>
<organism evidence="2">
    <name type="scientific">Caenorhabditis remanei</name>
    <name type="common">Caenorhabditis vulgaris</name>
    <dbReference type="NCBI Taxonomy" id="31234"/>
    <lineage>
        <taxon>Eukaryota</taxon>
        <taxon>Metazoa</taxon>
        <taxon>Ecdysozoa</taxon>
        <taxon>Nematoda</taxon>
        <taxon>Chromadorea</taxon>
        <taxon>Rhabditida</taxon>
        <taxon>Rhabditina</taxon>
        <taxon>Rhabditomorpha</taxon>
        <taxon>Rhabditoidea</taxon>
        <taxon>Rhabditidae</taxon>
        <taxon>Peloderinae</taxon>
        <taxon>Caenorhabditis</taxon>
    </lineage>
</organism>
<sequence length="298" mass="34523">MKPNINFPESVECYARAQNYDFQLVVDSNYSCHQRDKFFRRHCVVSHILPHYDVLLFIDADHGVVNPKRRIEDFMNPQFDLTFYDRFFNWEVMAGSYIVKNSPYSIDFLTEFANFEQKLPKGAHGSDNGAIHIFLADKIFPGNLEVDTCREIYYKSGNSDDLAAYTGCIRGVFGTRTDFGNIRIMKKGTGWSRDDWLTSGLWNPSRDFMLHGWKTKQLKDSPNETLKPIPMSYDQWYNPLAGPILVGRCFIGNTTWSYSPRLLADKRQLDDALLDYARKVDKEKAKILGRLPIILEKT</sequence>
<dbReference type="EMBL" id="DS268427">
    <property type="protein sequence ID" value="EFO93741.1"/>
    <property type="molecule type" value="Genomic_DNA"/>
</dbReference>
<proteinExistence type="predicted"/>
<dbReference type="Pfam" id="PF03314">
    <property type="entry name" value="DUF273"/>
    <property type="match status" value="1"/>
</dbReference>
<dbReference type="InParanoid" id="E3M7D2"/>
<dbReference type="KEGG" id="crq:GCK72_013951"/>
<keyword evidence="2" id="KW-1185">Reference proteome</keyword>
<dbReference type="OMA" id="ESVECYA"/>
<dbReference type="PANTHER" id="PTHR31562">
    <property type="entry name" value="PROTEIN CBG18972"/>
    <property type="match status" value="1"/>
</dbReference>